<dbReference type="SUPFAM" id="SSF53474">
    <property type="entry name" value="alpha/beta-Hydrolases"/>
    <property type="match status" value="1"/>
</dbReference>
<dbReference type="PRINTS" id="PR00724">
    <property type="entry name" value="CRBOXYPTASEC"/>
</dbReference>
<keyword evidence="5 7" id="KW-0378">Hydrolase</keyword>
<keyword evidence="3 7" id="KW-0645">Protease</keyword>
<protein>
    <recommendedName>
        <fullName evidence="7">Carboxypeptidase</fullName>
        <ecNumber evidence="7">3.4.16.-</ecNumber>
    </recommendedName>
</protein>
<evidence type="ECO:0000256" key="5">
    <source>
        <dbReference type="ARBA" id="ARBA00022801"/>
    </source>
</evidence>
<dbReference type="PROSITE" id="PS00560">
    <property type="entry name" value="CARBOXYPEPT_SER_HIS"/>
    <property type="match status" value="1"/>
</dbReference>
<keyword evidence="9" id="KW-1185">Reference proteome</keyword>
<keyword evidence="2 7" id="KW-0121">Carboxypeptidase</keyword>
<evidence type="ECO:0000313" key="8">
    <source>
        <dbReference type="EMBL" id="KAG0667533.1"/>
    </source>
</evidence>
<dbReference type="PROSITE" id="PS00131">
    <property type="entry name" value="CARBOXYPEPT_SER_SER"/>
    <property type="match status" value="1"/>
</dbReference>
<reference evidence="8 9" key="1">
    <citation type="submission" date="2020-11" db="EMBL/GenBank/DDBJ databases">
        <title>Kefir isolates.</title>
        <authorList>
            <person name="Marcisauskas S."/>
            <person name="Kim Y."/>
            <person name="Blasche S."/>
        </authorList>
    </citation>
    <scope>NUCLEOTIDE SEQUENCE [LARGE SCALE GENOMIC DNA]</scope>
    <source>
        <strain evidence="8 9">KR</strain>
    </source>
</reference>
<comment type="caution">
    <text evidence="8">The sequence shown here is derived from an EMBL/GenBank/DDBJ whole genome shotgun (WGS) entry which is preliminary data.</text>
</comment>
<organism evidence="8 9">
    <name type="scientific">Rhodotorula mucilaginosa</name>
    <name type="common">Yeast</name>
    <name type="synonym">Rhodotorula rubra</name>
    <dbReference type="NCBI Taxonomy" id="5537"/>
    <lineage>
        <taxon>Eukaryota</taxon>
        <taxon>Fungi</taxon>
        <taxon>Dikarya</taxon>
        <taxon>Basidiomycota</taxon>
        <taxon>Pucciniomycotina</taxon>
        <taxon>Microbotryomycetes</taxon>
        <taxon>Sporidiobolales</taxon>
        <taxon>Sporidiobolaceae</taxon>
        <taxon>Rhodotorula</taxon>
    </lineage>
</organism>
<gene>
    <name evidence="8" type="ORF">C6P46_000067</name>
</gene>
<dbReference type="OrthoDB" id="443318at2759"/>
<comment type="similarity">
    <text evidence="1 7">Belongs to the peptidase S10 family.</text>
</comment>
<evidence type="ECO:0000256" key="2">
    <source>
        <dbReference type="ARBA" id="ARBA00022645"/>
    </source>
</evidence>
<feature type="chain" id="PRO_5040540973" description="Carboxypeptidase" evidence="7">
    <location>
        <begin position="34"/>
        <end position="498"/>
    </location>
</feature>
<evidence type="ECO:0000313" key="9">
    <source>
        <dbReference type="Proteomes" id="UP000777482"/>
    </source>
</evidence>
<keyword evidence="4 7" id="KW-0732">Signal</keyword>
<dbReference type="InterPro" id="IPR033124">
    <property type="entry name" value="Ser_caboxypep_his_AS"/>
</dbReference>
<dbReference type="Gene3D" id="1.10.287.410">
    <property type="match status" value="1"/>
</dbReference>
<evidence type="ECO:0000256" key="3">
    <source>
        <dbReference type="ARBA" id="ARBA00022670"/>
    </source>
</evidence>
<dbReference type="Pfam" id="PF00450">
    <property type="entry name" value="Peptidase_S10"/>
    <property type="match status" value="1"/>
</dbReference>
<dbReference type="InterPro" id="IPR001563">
    <property type="entry name" value="Peptidase_S10"/>
</dbReference>
<dbReference type="InterPro" id="IPR029058">
    <property type="entry name" value="AB_hydrolase_fold"/>
</dbReference>
<name>A0A9P6WAQ7_RHOMI</name>
<dbReference type="GO" id="GO:0004185">
    <property type="term" value="F:serine-type carboxypeptidase activity"/>
    <property type="evidence" value="ECO:0007669"/>
    <property type="project" value="UniProtKB-UniRule"/>
</dbReference>
<dbReference type="InterPro" id="IPR018202">
    <property type="entry name" value="Ser_caboxypep_ser_AS"/>
</dbReference>
<dbReference type="PANTHER" id="PTHR11802:SF113">
    <property type="entry name" value="SERINE CARBOXYPEPTIDASE CTSA-4.1"/>
    <property type="match status" value="1"/>
</dbReference>
<dbReference type="Gene3D" id="3.40.50.1820">
    <property type="entry name" value="alpha/beta hydrolase"/>
    <property type="match status" value="1"/>
</dbReference>
<dbReference type="GO" id="GO:0006508">
    <property type="term" value="P:proteolysis"/>
    <property type="evidence" value="ECO:0007669"/>
    <property type="project" value="UniProtKB-KW"/>
</dbReference>
<sequence length="498" mass="55297">MRATRATRRLSRLSGVLCSSLAISLLLPGTVSAQQTVFGDETNAFATFAHPEYPGHRLRVREPKGLCDPDVRQVSGYLDTDQGHHFFFWTFESRNDPKNDPVILWMNGGPGCSSFTGLLQELGPCLAQPKGRDPVYNPHSWNSNASVIFLDQPVDVGFSWSDAGDKGVYTTEAAARDFYAFVQILFEAYRDTLGSSDFHIAGESYAGRYIPLFADYIIKQNEQAKLRGGSEIRLASTMIGNGFTDPLLQYASYAPVACTNETGYGPLISKRECTKLKAAVPRCEALVKACYGNERNSALCIAAYVYCEAKLTSAYAATGLSMYDMTKKGEYREGKWIEAWLNKPEVRHELGVDLDQHGHGTKKFVGCSDKVFRHFEQSGDQAKPSFHQVANSLESGVDTLIYVGTKDFICNFHGNQAWTLALPWSGHDHFSNEPLRPWYASEEEAKAQNANRAGEYRQYGRLAFAGVDGAGHFVPYDKPEAALALVNRWIFDRKVGYA</sequence>
<evidence type="ECO:0000256" key="4">
    <source>
        <dbReference type="ARBA" id="ARBA00022729"/>
    </source>
</evidence>
<keyword evidence="6" id="KW-0325">Glycoprotein</keyword>
<dbReference type="PANTHER" id="PTHR11802">
    <property type="entry name" value="SERINE PROTEASE FAMILY S10 SERINE CARBOXYPEPTIDASE"/>
    <property type="match status" value="1"/>
</dbReference>
<dbReference type="Proteomes" id="UP000777482">
    <property type="component" value="Unassembled WGS sequence"/>
</dbReference>
<evidence type="ECO:0000256" key="6">
    <source>
        <dbReference type="ARBA" id="ARBA00023180"/>
    </source>
</evidence>
<dbReference type="AlphaFoldDB" id="A0A9P6WAQ7"/>
<feature type="signal peptide" evidence="7">
    <location>
        <begin position="1"/>
        <end position="33"/>
    </location>
</feature>
<evidence type="ECO:0000256" key="1">
    <source>
        <dbReference type="ARBA" id="ARBA00009431"/>
    </source>
</evidence>
<proteinExistence type="inferred from homology"/>
<dbReference type="GO" id="GO:0000324">
    <property type="term" value="C:fungal-type vacuole"/>
    <property type="evidence" value="ECO:0007669"/>
    <property type="project" value="TreeGrafter"/>
</dbReference>
<dbReference type="EMBL" id="PUHQ01000001">
    <property type="protein sequence ID" value="KAG0667533.1"/>
    <property type="molecule type" value="Genomic_DNA"/>
</dbReference>
<evidence type="ECO:0000256" key="7">
    <source>
        <dbReference type="RuleBase" id="RU361156"/>
    </source>
</evidence>
<accession>A0A9P6WAQ7</accession>
<dbReference type="EC" id="3.4.16.-" evidence="7"/>